<dbReference type="GO" id="GO:0005634">
    <property type="term" value="C:nucleus"/>
    <property type="evidence" value="ECO:0007669"/>
    <property type="project" value="TreeGrafter"/>
</dbReference>
<comment type="cofactor">
    <cofactor evidence="1">
        <name>Mn(2+)</name>
        <dbReference type="ChEBI" id="CHEBI:29035"/>
    </cofactor>
</comment>
<protein>
    <recommendedName>
        <fullName evidence="8">Serine/threonine-protein phosphatase</fullName>
        <ecNumber evidence="8">3.1.3.16</ecNumber>
    </recommendedName>
</protein>
<name>A0A7S0DFW9_9EUKA</name>
<sequence length="472" mass="52759">MAKVLKLSSRMRSRCRLGRRALLAALTIAGYLGILTAACKQRVTSAPEQESKHLHLHHKHPTFHFNTPDDILHTFPTKTNSKKTTPLSRRKPWDIIRGGLRSPRSSPLKQNSPKRRAAQEELLDDIIARLTSGITNKKPGTTGDMLESELRYLAKHCGRTMLKESSLLELDAPIKIVGDIHGQFADLLRLLIVGGFPPQQKYLFLGDYVDRGPQSLEVVALLFAYKIRYPDKIYLLRGNHECMATNEAYGLQSECKERYNSKGLFRLINGAFNCMPIAALINRKVFCVHGGLSPNLQSLDQIRNIRRPVKVPDDGLLCDLLWADPKENQSGYSQNIDRAISYCFGADVVDNFREKFGIDIVCRAHQVAEEGFEFFGGKSLLTIFSAPDYCGGYSNAAAIACFDDKLRCTFQVIKHQSTARQHLSTLGSNRPMTPYPGRGFRNLPGEGVEEQMHTQNGEAKVASSSRDPKSTV</sequence>
<comment type="similarity">
    <text evidence="8">Belongs to the PPP phosphatase family.</text>
</comment>
<keyword evidence="3 8" id="KW-0378">Hydrolase</keyword>
<dbReference type="GO" id="GO:0005737">
    <property type="term" value="C:cytoplasm"/>
    <property type="evidence" value="ECO:0007669"/>
    <property type="project" value="TreeGrafter"/>
</dbReference>
<comment type="catalytic activity">
    <reaction evidence="7 8">
        <text>O-phospho-L-threonyl-[protein] + H2O = L-threonyl-[protein] + phosphate</text>
        <dbReference type="Rhea" id="RHEA:47004"/>
        <dbReference type="Rhea" id="RHEA-COMP:11060"/>
        <dbReference type="Rhea" id="RHEA-COMP:11605"/>
        <dbReference type="ChEBI" id="CHEBI:15377"/>
        <dbReference type="ChEBI" id="CHEBI:30013"/>
        <dbReference type="ChEBI" id="CHEBI:43474"/>
        <dbReference type="ChEBI" id="CHEBI:61977"/>
        <dbReference type="EC" id="3.1.3.16"/>
    </reaction>
</comment>
<dbReference type="GO" id="GO:0046872">
    <property type="term" value="F:metal ion binding"/>
    <property type="evidence" value="ECO:0007669"/>
    <property type="project" value="UniProtKB-KW"/>
</dbReference>
<keyword evidence="5" id="KW-0464">Manganese</keyword>
<dbReference type="EC" id="3.1.3.16" evidence="8"/>
<evidence type="ECO:0000256" key="6">
    <source>
        <dbReference type="ARBA" id="ARBA00047761"/>
    </source>
</evidence>
<feature type="compositionally biased region" description="Polar residues" evidence="9">
    <location>
        <begin position="453"/>
        <end position="465"/>
    </location>
</feature>
<feature type="region of interest" description="Disordered" evidence="9">
    <location>
        <begin position="451"/>
        <end position="472"/>
    </location>
</feature>
<dbReference type="PROSITE" id="PS00125">
    <property type="entry name" value="SER_THR_PHOSPHATASE"/>
    <property type="match status" value="1"/>
</dbReference>
<keyword evidence="4" id="KW-0904">Protein phosphatase</keyword>
<gene>
    <name evidence="11" type="ORF">LAMO00422_LOCUS12650</name>
</gene>
<dbReference type="InterPro" id="IPR050341">
    <property type="entry name" value="PP1_catalytic_subunit"/>
</dbReference>
<evidence type="ECO:0000256" key="1">
    <source>
        <dbReference type="ARBA" id="ARBA00001936"/>
    </source>
</evidence>
<evidence type="ECO:0000256" key="9">
    <source>
        <dbReference type="SAM" id="MobiDB-lite"/>
    </source>
</evidence>
<accession>A0A7S0DFW9</accession>
<proteinExistence type="inferred from homology"/>
<evidence type="ECO:0000256" key="3">
    <source>
        <dbReference type="ARBA" id="ARBA00022801"/>
    </source>
</evidence>
<dbReference type="InterPro" id="IPR029052">
    <property type="entry name" value="Metallo-depent_PP-like"/>
</dbReference>
<dbReference type="Gene3D" id="3.60.21.10">
    <property type="match status" value="1"/>
</dbReference>
<dbReference type="FunFam" id="3.60.21.10:FF:000026">
    <property type="entry name" value="Serine/threonine-protein phosphatase"/>
    <property type="match status" value="1"/>
</dbReference>
<evidence type="ECO:0000256" key="8">
    <source>
        <dbReference type="RuleBase" id="RU004273"/>
    </source>
</evidence>
<dbReference type="AlphaFoldDB" id="A0A7S0DFW9"/>
<evidence type="ECO:0000313" key="11">
    <source>
        <dbReference type="EMBL" id="CAD8453710.1"/>
    </source>
</evidence>
<comment type="catalytic activity">
    <reaction evidence="6">
        <text>O-phospho-L-seryl-[protein] + H2O = L-seryl-[protein] + phosphate</text>
        <dbReference type="Rhea" id="RHEA:20629"/>
        <dbReference type="Rhea" id="RHEA-COMP:9863"/>
        <dbReference type="Rhea" id="RHEA-COMP:11604"/>
        <dbReference type="ChEBI" id="CHEBI:15377"/>
        <dbReference type="ChEBI" id="CHEBI:29999"/>
        <dbReference type="ChEBI" id="CHEBI:43474"/>
        <dbReference type="ChEBI" id="CHEBI:83421"/>
        <dbReference type="EC" id="3.1.3.16"/>
    </reaction>
</comment>
<dbReference type="SUPFAM" id="SSF56300">
    <property type="entry name" value="Metallo-dependent phosphatases"/>
    <property type="match status" value="1"/>
</dbReference>
<dbReference type="PRINTS" id="PR00114">
    <property type="entry name" value="STPHPHTASE"/>
</dbReference>
<reference evidence="11" key="1">
    <citation type="submission" date="2021-01" db="EMBL/GenBank/DDBJ databases">
        <authorList>
            <person name="Corre E."/>
            <person name="Pelletier E."/>
            <person name="Niang G."/>
            <person name="Scheremetjew M."/>
            <person name="Finn R."/>
            <person name="Kale V."/>
            <person name="Holt S."/>
            <person name="Cochrane G."/>
            <person name="Meng A."/>
            <person name="Brown T."/>
            <person name="Cohen L."/>
        </authorList>
    </citation>
    <scope>NUCLEOTIDE SEQUENCE</scope>
    <source>
        <strain evidence="11">CCMP2058</strain>
    </source>
</reference>
<dbReference type="PANTHER" id="PTHR11668">
    <property type="entry name" value="SERINE/THREONINE PROTEIN PHOSPHATASE"/>
    <property type="match status" value="1"/>
</dbReference>
<feature type="compositionally biased region" description="Polar residues" evidence="9">
    <location>
        <begin position="76"/>
        <end position="87"/>
    </location>
</feature>
<dbReference type="InterPro" id="IPR004843">
    <property type="entry name" value="Calcineurin-like_PHP"/>
</dbReference>
<evidence type="ECO:0000256" key="7">
    <source>
        <dbReference type="ARBA" id="ARBA00048336"/>
    </source>
</evidence>
<dbReference type="SMART" id="SM00156">
    <property type="entry name" value="PP2Ac"/>
    <property type="match status" value="1"/>
</dbReference>
<evidence type="ECO:0000256" key="5">
    <source>
        <dbReference type="ARBA" id="ARBA00023211"/>
    </source>
</evidence>
<feature type="region of interest" description="Disordered" evidence="9">
    <location>
        <begin position="75"/>
        <end position="116"/>
    </location>
</feature>
<feature type="domain" description="Serine/threonine specific protein phosphatases" evidence="10">
    <location>
        <begin position="236"/>
        <end position="241"/>
    </location>
</feature>
<evidence type="ECO:0000256" key="4">
    <source>
        <dbReference type="ARBA" id="ARBA00022912"/>
    </source>
</evidence>
<keyword evidence="2" id="KW-0479">Metal-binding</keyword>
<organism evidence="11">
    <name type="scientific">Amorphochlora amoebiformis</name>
    <dbReference type="NCBI Taxonomy" id="1561963"/>
    <lineage>
        <taxon>Eukaryota</taxon>
        <taxon>Sar</taxon>
        <taxon>Rhizaria</taxon>
        <taxon>Cercozoa</taxon>
        <taxon>Chlorarachniophyceae</taxon>
        <taxon>Amorphochlora</taxon>
    </lineage>
</organism>
<dbReference type="EMBL" id="HBEM01018532">
    <property type="protein sequence ID" value="CAD8453710.1"/>
    <property type="molecule type" value="Transcribed_RNA"/>
</dbReference>
<dbReference type="PANTHER" id="PTHR11668:SF300">
    <property type="entry name" value="SERINE_THREONINE-PROTEIN PHOSPHATASE"/>
    <property type="match status" value="1"/>
</dbReference>
<evidence type="ECO:0000256" key="2">
    <source>
        <dbReference type="ARBA" id="ARBA00022723"/>
    </source>
</evidence>
<evidence type="ECO:0000259" key="10">
    <source>
        <dbReference type="PROSITE" id="PS00125"/>
    </source>
</evidence>
<dbReference type="GO" id="GO:0004722">
    <property type="term" value="F:protein serine/threonine phosphatase activity"/>
    <property type="evidence" value="ECO:0007669"/>
    <property type="project" value="UniProtKB-EC"/>
</dbReference>
<dbReference type="Pfam" id="PF00149">
    <property type="entry name" value="Metallophos"/>
    <property type="match status" value="1"/>
</dbReference>
<dbReference type="InterPro" id="IPR006186">
    <property type="entry name" value="Ser/Thr-sp_prot-phosphatase"/>
</dbReference>